<organism evidence="1 2">
    <name type="scientific">Massariosphaeria phaeospora</name>
    <dbReference type="NCBI Taxonomy" id="100035"/>
    <lineage>
        <taxon>Eukaryota</taxon>
        <taxon>Fungi</taxon>
        <taxon>Dikarya</taxon>
        <taxon>Ascomycota</taxon>
        <taxon>Pezizomycotina</taxon>
        <taxon>Dothideomycetes</taxon>
        <taxon>Pleosporomycetidae</taxon>
        <taxon>Pleosporales</taxon>
        <taxon>Pleosporales incertae sedis</taxon>
        <taxon>Massariosphaeria</taxon>
    </lineage>
</organism>
<protein>
    <submittedName>
        <fullName evidence="1">Uncharacterized protein</fullName>
    </submittedName>
</protein>
<gene>
    <name evidence="1" type="ORF">BDV95DRAFT_617037</name>
</gene>
<dbReference type="OrthoDB" id="3688572at2759"/>
<reference evidence="1 2" key="1">
    <citation type="submission" date="2020-01" db="EMBL/GenBank/DDBJ databases">
        <authorList>
            <consortium name="DOE Joint Genome Institute"/>
            <person name="Haridas S."/>
            <person name="Albert R."/>
            <person name="Binder M."/>
            <person name="Bloem J."/>
            <person name="Labutti K."/>
            <person name="Salamov A."/>
            <person name="Andreopoulos B."/>
            <person name="Baker S.E."/>
            <person name="Barry K."/>
            <person name="Bills G."/>
            <person name="Bluhm B.H."/>
            <person name="Cannon C."/>
            <person name="Castanera R."/>
            <person name="Culley D.E."/>
            <person name="Daum C."/>
            <person name="Ezra D."/>
            <person name="Gonzalez J.B."/>
            <person name="Henrissat B."/>
            <person name="Kuo A."/>
            <person name="Liang C."/>
            <person name="Lipzen A."/>
            <person name="Lutzoni F."/>
            <person name="Magnuson J."/>
            <person name="Mondo S."/>
            <person name="Nolan M."/>
            <person name="Ohm R."/>
            <person name="Pangilinan J."/>
            <person name="Park H.-J.H."/>
            <person name="Ramirez L."/>
            <person name="Alfaro M."/>
            <person name="Sun H."/>
            <person name="Tritt A."/>
            <person name="Yoshinaga Y."/>
            <person name="Zwiers L.-H.L."/>
            <person name="Turgeon B.G."/>
            <person name="Goodwin S.B."/>
            <person name="Spatafora J.W."/>
            <person name="Crous P.W."/>
            <person name="Grigoriev I.V."/>
        </authorList>
    </citation>
    <scope>NUCLEOTIDE SEQUENCE [LARGE SCALE GENOMIC DNA]</scope>
    <source>
        <strain evidence="1 2">CBS 611.86</strain>
    </source>
</reference>
<proteinExistence type="predicted"/>
<accession>A0A7C8MC66</accession>
<comment type="caution">
    <text evidence="1">The sequence shown here is derived from an EMBL/GenBank/DDBJ whole genome shotgun (WGS) entry which is preliminary data.</text>
</comment>
<sequence length="220" mass="23572">MLVKGNLAVSTGTVSIRSPNRLDIIPRSINCVLRHASYSCYPTTTFDPTHSNPLSCSDSLTRPFSSIMRPSLLLGVVFTTVGFAVPTKWLGEGEHDVQVAPAPARDDGSVQGLYAAHRNKRAIGLQLQTVTVKLNNQKQNVGTLVGQSLWDATSKALAEICAPYLNGNPCAPKPVTIPNIAYNNSVANNDGALHINVKDANFPPNHHGLREALIEEIAGV</sequence>
<evidence type="ECO:0000313" key="2">
    <source>
        <dbReference type="Proteomes" id="UP000481861"/>
    </source>
</evidence>
<name>A0A7C8MC66_9PLEO</name>
<dbReference type="EMBL" id="JAADJZ010000006">
    <property type="protein sequence ID" value="KAF2874576.1"/>
    <property type="molecule type" value="Genomic_DNA"/>
</dbReference>
<dbReference type="AlphaFoldDB" id="A0A7C8MC66"/>
<evidence type="ECO:0000313" key="1">
    <source>
        <dbReference type="EMBL" id="KAF2874576.1"/>
    </source>
</evidence>
<keyword evidence="2" id="KW-1185">Reference proteome</keyword>
<dbReference type="Proteomes" id="UP000481861">
    <property type="component" value="Unassembled WGS sequence"/>
</dbReference>